<evidence type="ECO:0000256" key="1">
    <source>
        <dbReference type="ARBA" id="ARBA00018672"/>
    </source>
</evidence>
<dbReference type="PROSITE" id="PS51755">
    <property type="entry name" value="OMPR_PHOB"/>
    <property type="match status" value="1"/>
</dbReference>
<feature type="domain" description="OmpR/PhoB-type" evidence="11">
    <location>
        <begin position="131"/>
        <end position="230"/>
    </location>
</feature>
<dbReference type="Pfam" id="PF00072">
    <property type="entry name" value="Response_reg"/>
    <property type="match status" value="1"/>
</dbReference>
<dbReference type="PROSITE" id="PS50110">
    <property type="entry name" value="RESPONSE_REGULATORY"/>
    <property type="match status" value="1"/>
</dbReference>
<dbReference type="FunFam" id="3.40.50.2300:FF:000001">
    <property type="entry name" value="DNA-binding response regulator PhoB"/>
    <property type="match status" value="1"/>
</dbReference>
<dbReference type="InterPro" id="IPR016032">
    <property type="entry name" value="Sig_transdc_resp-reg_C-effctor"/>
</dbReference>
<dbReference type="SUPFAM" id="SSF52172">
    <property type="entry name" value="CheY-like"/>
    <property type="match status" value="1"/>
</dbReference>
<dbReference type="InterPro" id="IPR039420">
    <property type="entry name" value="WalR-like"/>
</dbReference>
<evidence type="ECO:0000256" key="3">
    <source>
        <dbReference type="ARBA" id="ARBA00023012"/>
    </source>
</evidence>
<proteinExistence type="predicted"/>
<dbReference type="PANTHER" id="PTHR48111">
    <property type="entry name" value="REGULATOR OF RPOS"/>
    <property type="match status" value="1"/>
</dbReference>
<dbReference type="AlphaFoldDB" id="A0A226BZ70"/>
<evidence type="ECO:0000256" key="6">
    <source>
        <dbReference type="ARBA" id="ARBA00023163"/>
    </source>
</evidence>
<dbReference type="SMART" id="SM00862">
    <property type="entry name" value="Trans_reg_C"/>
    <property type="match status" value="1"/>
</dbReference>
<feature type="domain" description="Response regulatory" evidence="10">
    <location>
        <begin position="4"/>
        <end position="117"/>
    </location>
</feature>
<dbReference type="Proteomes" id="UP000214588">
    <property type="component" value="Unassembled WGS sequence"/>
</dbReference>
<evidence type="ECO:0000313" key="12">
    <source>
        <dbReference type="EMBL" id="OWZ83499.1"/>
    </source>
</evidence>
<dbReference type="InterPro" id="IPR036388">
    <property type="entry name" value="WH-like_DNA-bd_sf"/>
</dbReference>
<evidence type="ECO:0000256" key="8">
    <source>
        <dbReference type="PROSITE-ProRule" id="PRU00169"/>
    </source>
</evidence>
<dbReference type="FunFam" id="1.10.10.10:FF:000018">
    <property type="entry name" value="DNA-binding response regulator ResD"/>
    <property type="match status" value="1"/>
</dbReference>
<dbReference type="GO" id="GO:0000976">
    <property type="term" value="F:transcription cis-regulatory region binding"/>
    <property type="evidence" value="ECO:0007669"/>
    <property type="project" value="TreeGrafter"/>
</dbReference>
<organism evidence="12 13">
    <name type="scientific">Natranaerobius trueperi</name>
    <dbReference type="NCBI Taxonomy" id="759412"/>
    <lineage>
        <taxon>Bacteria</taxon>
        <taxon>Bacillati</taxon>
        <taxon>Bacillota</taxon>
        <taxon>Clostridia</taxon>
        <taxon>Natranaerobiales</taxon>
        <taxon>Natranaerobiaceae</taxon>
        <taxon>Natranaerobius</taxon>
    </lineage>
</organism>
<keyword evidence="6" id="KW-0804">Transcription</keyword>
<sequence length="231" mass="26658">MSYKVLIVEDEKPIADIIDFNLRKEGYETDIAYDGKEAIKKFDYFSPHVIILDLMLPEKDGFTICKEIRDKSAVPILILTAKDAEVDKVLGLELGADDYVTKPFSNRELLARIKALVRRVSLSSSSTKTEDEILAYQDIKINLKTAEVSKNGRSLDLTYREFQLLVYLVRHKGEVISRDRLLEEVWGLDYIGEDRTVDVTIRRLREKLEDDPGEPNYVMTKRGMGYYLRRA</sequence>
<reference evidence="12 13" key="1">
    <citation type="submission" date="2017-06" db="EMBL/GenBank/DDBJ databases">
        <title>Draft Genome Sequence of Natranaerobius trueperi halophilic, alkalithermophilic bacteria from soda lakes.</title>
        <authorList>
            <person name="Zhao B."/>
        </authorList>
    </citation>
    <scope>NUCLEOTIDE SEQUENCE [LARGE SCALE GENOMIC DNA]</scope>
    <source>
        <strain evidence="12 13">DSM 18760</strain>
    </source>
</reference>
<dbReference type="Gene3D" id="1.10.10.10">
    <property type="entry name" value="Winged helix-like DNA-binding domain superfamily/Winged helix DNA-binding domain"/>
    <property type="match status" value="1"/>
</dbReference>
<dbReference type="SUPFAM" id="SSF46894">
    <property type="entry name" value="C-terminal effector domain of the bipartite response regulators"/>
    <property type="match status" value="1"/>
</dbReference>
<keyword evidence="5 9" id="KW-0238">DNA-binding</keyword>
<dbReference type="RefSeq" id="WP_089023825.1">
    <property type="nucleotide sequence ID" value="NZ_NIQC01000017.1"/>
</dbReference>
<protein>
    <recommendedName>
        <fullName evidence="1">Stage 0 sporulation protein A homolog</fullName>
    </recommendedName>
</protein>
<evidence type="ECO:0000259" key="10">
    <source>
        <dbReference type="PROSITE" id="PS50110"/>
    </source>
</evidence>
<dbReference type="PANTHER" id="PTHR48111:SF40">
    <property type="entry name" value="PHOSPHATE REGULON TRANSCRIPTIONAL REGULATORY PROTEIN PHOB"/>
    <property type="match status" value="1"/>
</dbReference>
<evidence type="ECO:0000259" key="11">
    <source>
        <dbReference type="PROSITE" id="PS51755"/>
    </source>
</evidence>
<comment type="function">
    <text evidence="7">May play the central regulatory role in sporulation. It may be an element of the effector pathway responsible for the activation of sporulation genes in response to nutritional stress. Spo0A may act in concert with spo0H (a sigma factor) to control the expression of some genes that are critical to the sporulation process.</text>
</comment>
<feature type="DNA-binding region" description="OmpR/PhoB-type" evidence="9">
    <location>
        <begin position="131"/>
        <end position="230"/>
    </location>
</feature>
<dbReference type="InterPro" id="IPR001867">
    <property type="entry name" value="OmpR/PhoB-type_DNA-bd"/>
</dbReference>
<evidence type="ECO:0000256" key="9">
    <source>
        <dbReference type="PROSITE-ProRule" id="PRU01091"/>
    </source>
</evidence>
<comment type="caution">
    <text evidence="12">The sequence shown here is derived from an EMBL/GenBank/DDBJ whole genome shotgun (WGS) entry which is preliminary data.</text>
</comment>
<keyword evidence="13" id="KW-1185">Reference proteome</keyword>
<dbReference type="EMBL" id="NIQC01000017">
    <property type="protein sequence ID" value="OWZ83499.1"/>
    <property type="molecule type" value="Genomic_DNA"/>
</dbReference>
<dbReference type="GO" id="GO:0005829">
    <property type="term" value="C:cytosol"/>
    <property type="evidence" value="ECO:0007669"/>
    <property type="project" value="TreeGrafter"/>
</dbReference>
<dbReference type="InterPro" id="IPR001789">
    <property type="entry name" value="Sig_transdc_resp-reg_receiver"/>
</dbReference>
<evidence type="ECO:0000313" key="13">
    <source>
        <dbReference type="Proteomes" id="UP000214588"/>
    </source>
</evidence>
<evidence type="ECO:0000256" key="2">
    <source>
        <dbReference type="ARBA" id="ARBA00022553"/>
    </source>
</evidence>
<dbReference type="OrthoDB" id="9790442at2"/>
<dbReference type="InterPro" id="IPR011006">
    <property type="entry name" value="CheY-like_superfamily"/>
</dbReference>
<feature type="modified residue" description="4-aspartylphosphate" evidence="8">
    <location>
        <position position="53"/>
    </location>
</feature>
<dbReference type="Gene3D" id="3.40.50.2300">
    <property type="match status" value="1"/>
</dbReference>
<accession>A0A226BZ70</accession>
<evidence type="ECO:0000256" key="7">
    <source>
        <dbReference type="ARBA" id="ARBA00024867"/>
    </source>
</evidence>
<dbReference type="SMART" id="SM00448">
    <property type="entry name" value="REC"/>
    <property type="match status" value="1"/>
</dbReference>
<keyword evidence="2 8" id="KW-0597">Phosphoprotein</keyword>
<dbReference type="Pfam" id="PF00486">
    <property type="entry name" value="Trans_reg_C"/>
    <property type="match status" value="1"/>
</dbReference>
<keyword evidence="4" id="KW-0805">Transcription regulation</keyword>
<dbReference type="GO" id="GO:0000156">
    <property type="term" value="F:phosphorelay response regulator activity"/>
    <property type="evidence" value="ECO:0007669"/>
    <property type="project" value="TreeGrafter"/>
</dbReference>
<dbReference type="GO" id="GO:0032993">
    <property type="term" value="C:protein-DNA complex"/>
    <property type="evidence" value="ECO:0007669"/>
    <property type="project" value="TreeGrafter"/>
</dbReference>
<dbReference type="CDD" id="cd00383">
    <property type="entry name" value="trans_reg_C"/>
    <property type="match status" value="1"/>
</dbReference>
<evidence type="ECO:0000256" key="4">
    <source>
        <dbReference type="ARBA" id="ARBA00023015"/>
    </source>
</evidence>
<dbReference type="Gene3D" id="6.10.250.690">
    <property type="match status" value="1"/>
</dbReference>
<keyword evidence="3" id="KW-0902">Two-component regulatory system</keyword>
<gene>
    <name evidence="12" type="ORF">CDO51_08375</name>
</gene>
<evidence type="ECO:0000256" key="5">
    <source>
        <dbReference type="ARBA" id="ARBA00023125"/>
    </source>
</evidence>
<dbReference type="GO" id="GO:0006355">
    <property type="term" value="P:regulation of DNA-templated transcription"/>
    <property type="evidence" value="ECO:0007669"/>
    <property type="project" value="InterPro"/>
</dbReference>
<name>A0A226BZ70_9FIRM</name>